<dbReference type="PANTHER" id="PTHR43047:SF72">
    <property type="entry name" value="OSMOSENSING HISTIDINE PROTEIN KINASE SLN1"/>
    <property type="match status" value="1"/>
</dbReference>
<dbReference type="Gene3D" id="3.40.50.2300">
    <property type="match status" value="1"/>
</dbReference>
<dbReference type="InterPro" id="IPR000700">
    <property type="entry name" value="PAS-assoc_C"/>
</dbReference>
<gene>
    <name evidence="12" type="ORF">CKO43_20910</name>
</gene>
<evidence type="ECO:0000313" key="12">
    <source>
        <dbReference type="EMBL" id="MBK1715225.1"/>
    </source>
</evidence>
<organism evidence="12 13">
    <name type="scientific">Rubrivivax gelatinosus</name>
    <name type="common">Rhodocyclus gelatinosus</name>
    <name type="synonym">Rhodopseudomonas gelatinosa</name>
    <dbReference type="NCBI Taxonomy" id="28068"/>
    <lineage>
        <taxon>Bacteria</taxon>
        <taxon>Pseudomonadati</taxon>
        <taxon>Pseudomonadota</taxon>
        <taxon>Betaproteobacteria</taxon>
        <taxon>Burkholderiales</taxon>
        <taxon>Sphaerotilaceae</taxon>
        <taxon>Rubrivivax</taxon>
    </lineage>
</organism>
<dbReference type="SUPFAM" id="SSF52172">
    <property type="entry name" value="CheY-like"/>
    <property type="match status" value="1"/>
</dbReference>
<dbReference type="SMART" id="SM00065">
    <property type="entry name" value="GAF"/>
    <property type="match status" value="1"/>
</dbReference>
<evidence type="ECO:0000256" key="5">
    <source>
        <dbReference type="ARBA" id="ARBA00022777"/>
    </source>
</evidence>
<dbReference type="InterPro" id="IPR000014">
    <property type="entry name" value="PAS"/>
</dbReference>
<proteinExistence type="predicted"/>
<evidence type="ECO:0000259" key="8">
    <source>
        <dbReference type="PROSITE" id="PS50109"/>
    </source>
</evidence>
<comment type="catalytic activity">
    <reaction evidence="1">
        <text>ATP + protein L-histidine = ADP + protein N-phospho-L-histidine.</text>
        <dbReference type="EC" id="2.7.13.3"/>
    </reaction>
</comment>
<protein>
    <recommendedName>
        <fullName evidence="2">histidine kinase</fullName>
        <ecNumber evidence="2">2.7.13.3</ecNumber>
    </recommendedName>
</protein>
<dbReference type="Gene3D" id="1.10.287.130">
    <property type="match status" value="1"/>
</dbReference>
<accession>A0ABS1DZY0</accession>
<dbReference type="Gene3D" id="3.30.450.20">
    <property type="entry name" value="PAS domain"/>
    <property type="match status" value="3"/>
</dbReference>
<evidence type="ECO:0000256" key="7">
    <source>
        <dbReference type="SAM" id="MobiDB-lite"/>
    </source>
</evidence>
<dbReference type="CDD" id="cd00082">
    <property type="entry name" value="HisKA"/>
    <property type="match status" value="1"/>
</dbReference>
<dbReference type="SMART" id="SM00091">
    <property type="entry name" value="PAS"/>
    <property type="match status" value="3"/>
</dbReference>
<dbReference type="PROSITE" id="PS50112">
    <property type="entry name" value="PAS"/>
    <property type="match status" value="1"/>
</dbReference>
<keyword evidence="5" id="KW-0418">Kinase</keyword>
<dbReference type="InterPro" id="IPR036097">
    <property type="entry name" value="HisK_dim/P_sf"/>
</dbReference>
<dbReference type="InterPro" id="IPR001789">
    <property type="entry name" value="Sig_transdc_resp-reg_receiver"/>
</dbReference>
<dbReference type="SMART" id="SM00387">
    <property type="entry name" value="HATPase_c"/>
    <property type="match status" value="1"/>
</dbReference>
<feature type="domain" description="PAS" evidence="10">
    <location>
        <begin position="451"/>
        <end position="521"/>
    </location>
</feature>
<reference evidence="12" key="2">
    <citation type="journal article" date="2020" name="Microorganisms">
        <title>Osmotic Adaptation and Compatible Solute Biosynthesis of Phototrophic Bacteria as Revealed from Genome Analyses.</title>
        <authorList>
            <person name="Imhoff J.F."/>
            <person name="Rahn T."/>
            <person name="Kunzel S."/>
            <person name="Keller A."/>
            <person name="Neulinger S.C."/>
        </authorList>
    </citation>
    <scope>NUCLEOTIDE SEQUENCE</scope>
    <source>
        <strain evidence="12">IM 151</strain>
    </source>
</reference>
<dbReference type="SMART" id="SM00388">
    <property type="entry name" value="HisKA"/>
    <property type="match status" value="1"/>
</dbReference>
<dbReference type="Gene3D" id="3.30.450.40">
    <property type="match status" value="1"/>
</dbReference>
<dbReference type="Pfam" id="PF13188">
    <property type="entry name" value="PAS_8"/>
    <property type="match status" value="1"/>
</dbReference>
<keyword evidence="13" id="KW-1185">Reference proteome</keyword>
<dbReference type="SMART" id="SM00448">
    <property type="entry name" value="REC"/>
    <property type="match status" value="1"/>
</dbReference>
<evidence type="ECO:0000259" key="11">
    <source>
        <dbReference type="PROSITE" id="PS50113"/>
    </source>
</evidence>
<dbReference type="SUPFAM" id="SSF55785">
    <property type="entry name" value="PYP-like sensor domain (PAS domain)"/>
    <property type="match status" value="3"/>
</dbReference>
<feature type="domain" description="PAC" evidence="11">
    <location>
        <begin position="99"/>
        <end position="151"/>
    </location>
</feature>
<dbReference type="PROSITE" id="PS50109">
    <property type="entry name" value="HIS_KIN"/>
    <property type="match status" value="1"/>
</dbReference>
<evidence type="ECO:0000256" key="6">
    <source>
        <dbReference type="PROSITE-ProRule" id="PRU00169"/>
    </source>
</evidence>
<dbReference type="CDD" id="cd00075">
    <property type="entry name" value="HATPase"/>
    <property type="match status" value="1"/>
</dbReference>
<evidence type="ECO:0000256" key="3">
    <source>
        <dbReference type="ARBA" id="ARBA00022553"/>
    </source>
</evidence>
<dbReference type="InterPro" id="IPR035965">
    <property type="entry name" value="PAS-like_dom_sf"/>
</dbReference>
<evidence type="ECO:0000313" key="13">
    <source>
        <dbReference type="Proteomes" id="UP001041814"/>
    </source>
</evidence>
<dbReference type="InterPro" id="IPR011006">
    <property type="entry name" value="CheY-like_superfamily"/>
</dbReference>
<dbReference type="PRINTS" id="PR00344">
    <property type="entry name" value="BCTRLSENSOR"/>
</dbReference>
<dbReference type="SUPFAM" id="SSF55874">
    <property type="entry name" value="ATPase domain of HSP90 chaperone/DNA topoisomerase II/histidine kinase"/>
    <property type="match status" value="1"/>
</dbReference>
<dbReference type="InterPro" id="IPR013655">
    <property type="entry name" value="PAS_fold_3"/>
</dbReference>
<dbReference type="Pfam" id="PF02518">
    <property type="entry name" value="HATPase_c"/>
    <property type="match status" value="1"/>
</dbReference>
<feature type="modified residue" description="4-aspartylphosphate" evidence="6">
    <location>
        <position position="872"/>
    </location>
</feature>
<dbReference type="Pfam" id="PF00072">
    <property type="entry name" value="Response_reg"/>
    <property type="match status" value="1"/>
</dbReference>
<dbReference type="PANTHER" id="PTHR43047">
    <property type="entry name" value="TWO-COMPONENT HISTIDINE PROTEIN KINASE"/>
    <property type="match status" value="1"/>
</dbReference>
<dbReference type="PROSITE" id="PS50110">
    <property type="entry name" value="RESPONSE_REGULATORY"/>
    <property type="match status" value="1"/>
</dbReference>
<feature type="domain" description="PAC" evidence="11">
    <location>
        <begin position="524"/>
        <end position="576"/>
    </location>
</feature>
<dbReference type="InterPro" id="IPR003594">
    <property type="entry name" value="HATPase_dom"/>
</dbReference>
<dbReference type="InterPro" id="IPR001610">
    <property type="entry name" value="PAC"/>
</dbReference>
<dbReference type="EMBL" id="NRRU01000105">
    <property type="protein sequence ID" value="MBK1715225.1"/>
    <property type="molecule type" value="Genomic_DNA"/>
</dbReference>
<dbReference type="NCBIfam" id="TIGR00229">
    <property type="entry name" value="sensory_box"/>
    <property type="match status" value="2"/>
</dbReference>
<dbReference type="InterPro" id="IPR003018">
    <property type="entry name" value="GAF"/>
</dbReference>
<dbReference type="SUPFAM" id="SSF47384">
    <property type="entry name" value="Homodimeric domain of signal transducing histidine kinase"/>
    <property type="match status" value="1"/>
</dbReference>
<evidence type="ECO:0000259" key="10">
    <source>
        <dbReference type="PROSITE" id="PS50112"/>
    </source>
</evidence>
<dbReference type="InterPro" id="IPR004358">
    <property type="entry name" value="Sig_transdc_His_kin-like_C"/>
</dbReference>
<dbReference type="CDD" id="cd00130">
    <property type="entry name" value="PAS"/>
    <property type="match status" value="2"/>
</dbReference>
<dbReference type="RefSeq" id="WP_200379861.1">
    <property type="nucleotide sequence ID" value="NZ_NRRU01000105.1"/>
</dbReference>
<evidence type="ECO:0000256" key="1">
    <source>
        <dbReference type="ARBA" id="ARBA00000085"/>
    </source>
</evidence>
<dbReference type="SMART" id="SM00086">
    <property type="entry name" value="PAC"/>
    <property type="match status" value="2"/>
</dbReference>
<feature type="domain" description="Histidine kinase" evidence="8">
    <location>
        <begin position="587"/>
        <end position="805"/>
    </location>
</feature>
<name>A0ABS1DZY0_RUBGE</name>
<dbReference type="Pfam" id="PF13185">
    <property type="entry name" value="GAF_2"/>
    <property type="match status" value="1"/>
</dbReference>
<evidence type="ECO:0000256" key="2">
    <source>
        <dbReference type="ARBA" id="ARBA00012438"/>
    </source>
</evidence>
<dbReference type="Pfam" id="PF08447">
    <property type="entry name" value="PAS_3"/>
    <property type="match status" value="2"/>
</dbReference>
<dbReference type="InterPro" id="IPR005467">
    <property type="entry name" value="His_kinase_dom"/>
</dbReference>
<dbReference type="EC" id="2.7.13.3" evidence="2"/>
<dbReference type="PROSITE" id="PS50113">
    <property type="entry name" value="PAC"/>
    <property type="match status" value="2"/>
</dbReference>
<evidence type="ECO:0000259" key="9">
    <source>
        <dbReference type="PROSITE" id="PS50110"/>
    </source>
</evidence>
<dbReference type="InterPro" id="IPR003661">
    <property type="entry name" value="HisK_dim/P_dom"/>
</dbReference>
<evidence type="ECO:0000256" key="4">
    <source>
        <dbReference type="ARBA" id="ARBA00022679"/>
    </source>
</evidence>
<reference evidence="12" key="1">
    <citation type="submission" date="2017-08" db="EMBL/GenBank/DDBJ databases">
        <authorList>
            <person name="Imhoff J.F."/>
            <person name="Rahn T."/>
            <person name="Kuenzel S."/>
            <person name="Neulinger S.C."/>
        </authorList>
    </citation>
    <scope>NUCLEOTIDE SEQUENCE</scope>
    <source>
        <strain evidence="12">IM 151</strain>
    </source>
</reference>
<sequence>MQDGKHARGAGADAGATPLPRAGDRGEADYHDAADLYPQVSWLAAPDGTVQGFNRQWLEMTGFSADAPGGDSWRAAQHPADLPGLERAWRQAITSGEPLDLEHRIGTGDGRWRWMRTRARPQRDPGGRILRWYGVTEDIEPQRRARALLAGQKEALELAASGAALARVLERLARAACEQIDEDAGAAILLRDPADGLLHFAASWGLDAAYAIDFAQAAVGPDEPSCGLSAYTGEPVFVADITQDPLWTPRRDQAAAHGIRACWSKPITTLAGEVVGTMALYPPTTRLPGDDELEPLRLLARAAAVVIEREREAAERALTERRLAESERRLRTVFTAIDEGYALCEMVLDDEGRPLDYRFLEVNPRFEAMTGLHDAAGRRAYEMVPTLEPHWRETYGRVALGGEPLRFENVSQVLGRWFEVFATPVEPRGRFALVFRDVSARRRAEAALLESERRFRTMADGVEAMIWVTDASGGVEFINRAYVQFFGLDAKRLSGPGWQQILHPEDMAAYVAAFMAALQARGPFHARARARHASGVWRWLDSSATPRLDEQGRFIGHVGVSYDITELAATQLALREADRRKDRFIATLSHELRNPLAPIRNAAELLAAPALPPERRNWAAEVIKRQVGHVAALLDDLLDLSRINAGKLVLKRSLTTLGAVVEAAVEAARPLVDDGGHELRLQVPQPDTALSVDVIRLVQVLTNLLTNAAKYTDPGGRIELDAGVVDQQLVIAVRDDGIGLEAEALGSVFGMFAQVQGERDRAQGGLGIGLALVKGLVELHGGSVAVASEGRGRGSEFLVCIPLPAVAPAVAAGPAATPGAALRVLVVDDHVDAADTLAMLLRLAGHEVQVVHDATAALEAGAAFRPQVALLDIGLPGIDGHELARRVRAQAWGRSMRLVALTGWGQPGDRRRAAEAGFDEHLVKPVDPERLDAALRA</sequence>
<feature type="domain" description="Response regulatory" evidence="9">
    <location>
        <begin position="823"/>
        <end position="937"/>
    </location>
</feature>
<comment type="caution">
    <text evidence="12">The sequence shown here is derived from an EMBL/GenBank/DDBJ whole genome shotgun (WGS) entry which is preliminary data.</text>
</comment>
<dbReference type="Proteomes" id="UP001041814">
    <property type="component" value="Unassembled WGS sequence"/>
</dbReference>
<keyword evidence="4" id="KW-0808">Transferase</keyword>
<dbReference type="InterPro" id="IPR029016">
    <property type="entry name" value="GAF-like_dom_sf"/>
</dbReference>
<dbReference type="CDD" id="cd17580">
    <property type="entry name" value="REC_2_DhkD-like"/>
    <property type="match status" value="1"/>
</dbReference>
<keyword evidence="3 6" id="KW-0597">Phosphoprotein</keyword>
<dbReference type="Gene3D" id="3.30.565.10">
    <property type="entry name" value="Histidine kinase-like ATPase, C-terminal domain"/>
    <property type="match status" value="1"/>
</dbReference>
<dbReference type="InterPro" id="IPR036890">
    <property type="entry name" value="HATPase_C_sf"/>
</dbReference>
<feature type="region of interest" description="Disordered" evidence="7">
    <location>
        <begin position="1"/>
        <end position="27"/>
    </location>
</feature>
<dbReference type="Pfam" id="PF00512">
    <property type="entry name" value="HisKA"/>
    <property type="match status" value="1"/>
</dbReference>
<dbReference type="SUPFAM" id="SSF55781">
    <property type="entry name" value="GAF domain-like"/>
    <property type="match status" value="1"/>
</dbReference>